<dbReference type="Gene3D" id="1.10.40.30">
    <property type="entry name" value="Fumarase/aspartase (C-terminal domain)"/>
    <property type="match status" value="1"/>
</dbReference>
<protein>
    <recommendedName>
        <fullName evidence="2">3-carboxy-cis,cis-muconate cycloisomerase</fullName>
        <ecNumber evidence="2">5.5.1.2</ecNumber>
    </recommendedName>
</protein>
<dbReference type="CDD" id="cd01597">
    <property type="entry name" value="pCLME"/>
    <property type="match status" value="1"/>
</dbReference>
<dbReference type="PANTHER" id="PTHR43172">
    <property type="entry name" value="ADENYLOSUCCINATE LYASE"/>
    <property type="match status" value="1"/>
</dbReference>
<comment type="similarity">
    <text evidence="1">Belongs to the class-II fumarase/aspartase family.</text>
</comment>
<dbReference type="Pfam" id="PF10397">
    <property type="entry name" value="ADSL_C"/>
    <property type="match status" value="1"/>
</dbReference>
<dbReference type="InterPro" id="IPR020557">
    <property type="entry name" value="Fumarate_lyase_CS"/>
</dbReference>
<gene>
    <name evidence="4" type="ORF">BBN53_17420</name>
</gene>
<dbReference type="PRINTS" id="PR00149">
    <property type="entry name" value="FUMRATELYASE"/>
</dbReference>
<dbReference type="SUPFAM" id="SSF48557">
    <property type="entry name" value="L-aspartase-like"/>
    <property type="match status" value="1"/>
</dbReference>
<proteinExistence type="inferred from homology"/>
<dbReference type="InterPro" id="IPR022761">
    <property type="entry name" value="Fumarate_lyase_N"/>
</dbReference>
<reference evidence="4 5" key="1">
    <citation type="submission" date="2016-07" db="EMBL/GenBank/DDBJ databases">
        <title>Complete genome sequences of Bordetella pseudohinzii.</title>
        <authorList>
            <person name="Spilker T."/>
            <person name="Darrah R."/>
            <person name="LiPuma J.J."/>
        </authorList>
    </citation>
    <scope>NUCLEOTIDE SEQUENCE [LARGE SCALE GENOMIC DNA]</scope>
    <source>
        <strain evidence="4 5">HI4681</strain>
    </source>
</reference>
<dbReference type="InterPro" id="IPR008948">
    <property type="entry name" value="L-Aspartase-like"/>
</dbReference>
<dbReference type="PROSITE" id="PS00163">
    <property type="entry name" value="FUMARATE_LYASES"/>
    <property type="match status" value="1"/>
</dbReference>
<dbReference type="InterPro" id="IPR012789">
    <property type="entry name" value="Protocat_PcaB-like"/>
</dbReference>
<evidence type="ECO:0000259" key="3">
    <source>
        <dbReference type="SMART" id="SM00998"/>
    </source>
</evidence>
<dbReference type="PANTHER" id="PTHR43172:SF2">
    <property type="entry name" value="ADENYLOSUCCINATE LYASE C-TERMINAL DOMAIN-CONTAINING PROTEIN"/>
    <property type="match status" value="1"/>
</dbReference>
<evidence type="ECO:0000313" key="4">
    <source>
        <dbReference type="EMBL" id="ANY17498.1"/>
    </source>
</evidence>
<dbReference type="EC" id="5.5.1.2" evidence="2"/>
<dbReference type="NCBIfam" id="TIGR02426">
    <property type="entry name" value="protocat_pcaB"/>
    <property type="match status" value="1"/>
</dbReference>
<accession>A0ABN4RV85</accession>
<organism evidence="4 5">
    <name type="scientific">Bordetella pseudohinzii</name>
    <dbReference type="NCBI Taxonomy" id="1331258"/>
    <lineage>
        <taxon>Bacteria</taxon>
        <taxon>Pseudomonadati</taxon>
        <taxon>Pseudomonadota</taxon>
        <taxon>Betaproteobacteria</taxon>
        <taxon>Burkholderiales</taxon>
        <taxon>Alcaligenaceae</taxon>
        <taxon>Bordetella</taxon>
    </lineage>
</organism>
<evidence type="ECO:0000313" key="5">
    <source>
        <dbReference type="Proteomes" id="UP000092950"/>
    </source>
</evidence>
<evidence type="ECO:0000256" key="2">
    <source>
        <dbReference type="NCBIfam" id="TIGR02426"/>
    </source>
</evidence>
<evidence type="ECO:0000256" key="1">
    <source>
        <dbReference type="ARBA" id="ARBA00034772"/>
    </source>
</evidence>
<feature type="domain" description="Adenylosuccinate lyase C-terminal" evidence="3">
    <location>
        <begin position="368"/>
        <end position="447"/>
    </location>
</feature>
<dbReference type="EMBL" id="CP016440">
    <property type="protein sequence ID" value="ANY17498.1"/>
    <property type="molecule type" value="Genomic_DNA"/>
</dbReference>
<dbReference type="InterPro" id="IPR000362">
    <property type="entry name" value="Fumarate_lyase_fam"/>
</dbReference>
<dbReference type="PRINTS" id="PR00145">
    <property type="entry name" value="ARGSUCLYASE"/>
</dbReference>
<name>A0ABN4RV85_9BORD</name>
<dbReference type="Proteomes" id="UP000092950">
    <property type="component" value="Chromosome"/>
</dbReference>
<sequence length="457" mass="47795">MSEDVSMNDLTDRLRGAPAMLAIWDGAATLRAMLRVEAGLARACAAQGVIPASAVPAIERACQTAALDAEALKEAAALAGNLAIPLVKQLTAAVAREDAEAARYVHWGATSQDIIDSATLLQLRAAFEQIDAGLQTLASALARQARLHRDTVMAGRSWMQQALPVTLGLKLAQALDAVERHRQRLAETRARVLRLQFGGAAGTLASLGAQAPAVAAALADDLGLPLPALPWHTQRDRVAEAGALMGLIIGTLGKLARDIALQAQTEVGELREPAAPGKGGSSTMPHKRNPVGCAAILSAALRAPQLVATLLSAMVQEHERALGGWQAEWDTLPELAILASGCLSNAAQIIAGLEVDAARMRRNLESGGGQMMAEAVMLALGAQAGRLQAHGWVEEAVQQAEARGLPLLDVLAADARIARYLSRPRLAELLSPDHYTGQSQAYVDAVLASSSNGKTHG</sequence>
<dbReference type="InterPro" id="IPR019468">
    <property type="entry name" value="AdenyloSucc_lyase_C"/>
</dbReference>
<dbReference type="Gene3D" id="1.20.200.10">
    <property type="entry name" value="Fumarase/aspartase (Central domain)"/>
    <property type="match status" value="1"/>
</dbReference>
<dbReference type="Pfam" id="PF00206">
    <property type="entry name" value="Lyase_1"/>
    <property type="match status" value="1"/>
</dbReference>
<keyword evidence="5" id="KW-1185">Reference proteome</keyword>
<dbReference type="NCBIfam" id="NF006554">
    <property type="entry name" value="PRK09053.1"/>
    <property type="match status" value="1"/>
</dbReference>
<dbReference type="SMART" id="SM00998">
    <property type="entry name" value="ADSL_C"/>
    <property type="match status" value="1"/>
</dbReference>